<dbReference type="Proteomes" id="UP000246018">
    <property type="component" value="Unassembled WGS sequence"/>
</dbReference>
<reference evidence="9 10" key="1">
    <citation type="submission" date="2018-04" db="EMBL/GenBank/DDBJ databases">
        <title>Genome of Nocardioides gansuensis WSJ-1.</title>
        <authorList>
            <person name="Wu S."/>
            <person name="Wang G."/>
        </authorList>
    </citation>
    <scope>NUCLEOTIDE SEQUENCE [LARGE SCALE GENOMIC DNA]</scope>
    <source>
        <strain evidence="9 10">WSJ-1</strain>
    </source>
</reference>
<evidence type="ECO:0000256" key="8">
    <source>
        <dbReference type="SAM" id="Phobius"/>
    </source>
</evidence>
<feature type="transmembrane region" description="Helical" evidence="8">
    <location>
        <begin position="63"/>
        <end position="83"/>
    </location>
</feature>
<keyword evidence="4" id="KW-1003">Cell membrane</keyword>
<evidence type="ECO:0000256" key="3">
    <source>
        <dbReference type="ARBA" id="ARBA00022448"/>
    </source>
</evidence>
<keyword evidence="5 8" id="KW-0812">Transmembrane</keyword>
<organism evidence="9 10">
    <name type="scientific">Nocardioides gansuensis</name>
    <dbReference type="NCBI Taxonomy" id="2138300"/>
    <lineage>
        <taxon>Bacteria</taxon>
        <taxon>Bacillati</taxon>
        <taxon>Actinomycetota</taxon>
        <taxon>Actinomycetes</taxon>
        <taxon>Propionibacteriales</taxon>
        <taxon>Nocardioidaceae</taxon>
        <taxon>Nocardioides</taxon>
    </lineage>
</organism>
<accession>A0A2T8F7K0</accession>
<dbReference type="EMBL" id="QDGZ01000007">
    <property type="protein sequence ID" value="PVG81680.1"/>
    <property type="molecule type" value="Genomic_DNA"/>
</dbReference>
<keyword evidence="10" id="KW-1185">Reference proteome</keyword>
<name>A0A2T8F7K0_9ACTN</name>
<dbReference type="InterPro" id="IPR002549">
    <property type="entry name" value="AI-2E-like"/>
</dbReference>
<evidence type="ECO:0000256" key="5">
    <source>
        <dbReference type="ARBA" id="ARBA00022692"/>
    </source>
</evidence>
<protein>
    <recommendedName>
        <fullName evidence="11">AI-2E family transporter</fullName>
    </recommendedName>
</protein>
<keyword evidence="6 8" id="KW-1133">Transmembrane helix</keyword>
<evidence type="ECO:0000256" key="6">
    <source>
        <dbReference type="ARBA" id="ARBA00022989"/>
    </source>
</evidence>
<feature type="transmembrane region" description="Helical" evidence="8">
    <location>
        <begin position="89"/>
        <end position="111"/>
    </location>
</feature>
<dbReference type="GO" id="GO:0055085">
    <property type="term" value="P:transmembrane transport"/>
    <property type="evidence" value="ECO:0007669"/>
    <property type="project" value="TreeGrafter"/>
</dbReference>
<evidence type="ECO:0000256" key="1">
    <source>
        <dbReference type="ARBA" id="ARBA00004651"/>
    </source>
</evidence>
<dbReference type="Pfam" id="PF01594">
    <property type="entry name" value="AI-2E_transport"/>
    <property type="match status" value="1"/>
</dbReference>
<evidence type="ECO:0000313" key="10">
    <source>
        <dbReference type="Proteomes" id="UP000246018"/>
    </source>
</evidence>
<keyword evidence="3" id="KW-0813">Transport</keyword>
<dbReference type="GO" id="GO:0005886">
    <property type="term" value="C:plasma membrane"/>
    <property type="evidence" value="ECO:0007669"/>
    <property type="project" value="UniProtKB-SubCell"/>
</dbReference>
<evidence type="ECO:0000313" key="9">
    <source>
        <dbReference type="EMBL" id="PVG81680.1"/>
    </source>
</evidence>
<comment type="caution">
    <text evidence="9">The sequence shown here is derived from an EMBL/GenBank/DDBJ whole genome shotgun (WGS) entry which is preliminary data.</text>
</comment>
<dbReference type="OrthoDB" id="9799225at2"/>
<dbReference type="PANTHER" id="PTHR21716:SF53">
    <property type="entry name" value="PERMEASE PERM-RELATED"/>
    <property type="match status" value="1"/>
</dbReference>
<comment type="subcellular location">
    <subcellularLocation>
        <location evidence="1">Cell membrane</location>
        <topology evidence="1">Multi-pass membrane protein</topology>
    </subcellularLocation>
</comment>
<gene>
    <name evidence="9" type="ORF">DDE18_16990</name>
</gene>
<dbReference type="PANTHER" id="PTHR21716">
    <property type="entry name" value="TRANSMEMBRANE PROTEIN"/>
    <property type="match status" value="1"/>
</dbReference>
<evidence type="ECO:0000256" key="7">
    <source>
        <dbReference type="ARBA" id="ARBA00023136"/>
    </source>
</evidence>
<evidence type="ECO:0000256" key="4">
    <source>
        <dbReference type="ARBA" id="ARBA00022475"/>
    </source>
</evidence>
<comment type="similarity">
    <text evidence="2">Belongs to the autoinducer-2 exporter (AI-2E) (TC 2.A.86) family.</text>
</comment>
<sequence length="222" mass="23116">MTRRVTPPGDGTAEDDYPTLVQHAVSGYVRGQAVFSLVMGFSAGVALWLFGVLGIFPAGRTFAVFFGVFYGLMELIPYLGPVLGAAPPILVALLQGDPLTALWLVLLFIGLQQIEGHIVAPMVFGHHLRINPLLVILALLVGGHLHGIPGALVALPLAAVARVTVLYLRRHLVLEPWGTPTAAALRTAAAADAIAPPAGKAARTGLAAATGPAVQATPVRRP</sequence>
<feature type="transmembrane region" description="Helical" evidence="8">
    <location>
        <begin position="33"/>
        <end position="56"/>
    </location>
</feature>
<proteinExistence type="inferred from homology"/>
<evidence type="ECO:0008006" key="11">
    <source>
        <dbReference type="Google" id="ProtNLM"/>
    </source>
</evidence>
<keyword evidence="7 8" id="KW-0472">Membrane</keyword>
<dbReference type="AlphaFoldDB" id="A0A2T8F7K0"/>
<evidence type="ECO:0000256" key="2">
    <source>
        <dbReference type="ARBA" id="ARBA00009773"/>
    </source>
</evidence>